<feature type="non-terminal residue" evidence="4">
    <location>
        <position position="225"/>
    </location>
</feature>
<dbReference type="InterPro" id="IPR003148">
    <property type="entry name" value="RCK_N"/>
</dbReference>
<dbReference type="GO" id="GO:0005886">
    <property type="term" value="C:plasma membrane"/>
    <property type="evidence" value="ECO:0007669"/>
    <property type="project" value="UniProtKB-SubCell"/>
</dbReference>
<dbReference type="PANTHER" id="PTHR43833:SF9">
    <property type="entry name" value="POTASSIUM CHANNEL PROTEIN YUGO-RELATED"/>
    <property type="match status" value="1"/>
</dbReference>
<organism evidence="4 5">
    <name type="scientific">Methylacidimicrobium cyclopophantes</name>
    <dbReference type="NCBI Taxonomy" id="1041766"/>
    <lineage>
        <taxon>Bacteria</taxon>
        <taxon>Pseudomonadati</taxon>
        <taxon>Verrucomicrobiota</taxon>
        <taxon>Methylacidimicrobium</taxon>
    </lineage>
</organism>
<dbReference type="InterPro" id="IPR036291">
    <property type="entry name" value="NAD(P)-bd_dom_sf"/>
</dbReference>
<evidence type="ECO:0000256" key="1">
    <source>
        <dbReference type="ARBA" id="ARBA00004651"/>
    </source>
</evidence>
<keyword evidence="2" id="KW-1133">Transmembrane helix</keyword>
<gene>
    <name evidence="4" type="primary">E3.3.1.1/ahcY</name>
    <name evidence="4" type="ORF">MAMC_01129</name>
</gene>
<reference evidence="4" key="1">
    <citation type="submission" date="2019-09" db="EMBL/GenBank/DDBJ databases">
        <authorList>
            <person name="Cremers G."/>
        </authorList>
    </citation>
    <scope>NUCLEOTIDE SEQUENCE [LARGE SCALE GENOMIC DNA]</scope>
    <source>
        <strain evidence="4">3B</strain>
    </source>
</reference>
<keyword evidence="2" id="KW-0812">Transmembrane</keyword>
<dbReference type="Gene3D" id="1.10.287.70">
    <property type="match status" value="1"/>
</dbReference>
<sequence length="225" mass="24255">MPVPSPPPVSHSTPWQPPVRHPFHRFLGALSILLLLVVVGSFGYWALEGMSPLDALYMTVITLSTVGFGEVHPLSPQGRLFTIGLIAGGGVLAAYSAGTAVEYLASGEWRDFLEGRRERRMLKGMKDHYLVCGYGRVGRHVAQELIDQGLRVVVIDSHPEPVSQLKRSEVSALVGDASDESVLTMAGILHAKGLVACASSDAENLLIVLTARLMNPKLRIVARAV</sequence>
<dbReference type="Proteomes" id="UP000381693">
    <property type="component" value="Unassembled WGS sequence"/>
</dbReference>
<dbReference type="PANTHER" id="PTHR43833">
    <property type="entry name" value="POTASSIUM CHANNEL PROTEIN 2-RELATED-RELATED"/>
    <property type="match status" value="1"/>
</dbReference>
<dbReference type="SUPFAM" id="SSF81324">
    <property type="entry name" value="Voltage-gated potassium channels"/>
    <property type="match status" value="1"/>
</dbReference>
<keyword evidence="5" id="KW-1185">Reference proteome</keyword>
<protein>
    <submittedName>
        <fullName evidence="4">Partial adenosylhomocysteinase</fullName>
        <ecNumber evidence="4">3.3.1.1</ecNumber>
    </submittedName>
</protein>
<dbReference type="EMBL" id="CABFUZ020000118">
    <property type="protein sequence ID" value="VVM06531.1"/>
    <property type="molecule type" value="Genomic_DNA"/>
</dbReference>
<evidence type="ECO:0000259" key="3">
    <source>
        <dbReference type="PROSITE" id="PS51201"/>
    </source>
</evidence>
<keyword evidence="4" id="KW-0378">Hydrolase</keyword>
<dbReference type="AlphaFoldDB" id="A0A5E6ME48"/>
<dbReference type="EC" id="3.3.1.1" evidence="4"/>
<dbReference type="RefSeq" id="WP_142525162.1">
    <property type="nucleotide sequence ID" value="NZ_CABFUZ020000118.1"/>
</dbReference>
<name>A0A5E6ME48_9BACT</name>
<accession>A0A5E6ME48</accession>
<dbReference type="GO" id="GO:0016787">
    <property type="term" value="F:hydrolase activity"/>
    <property type="evidence" value="ECO:0007669"/>
    <property type="project" value="UniProtKB-KW"/>
</dbReference>
<keyword evidence="2" id="KW-0472">Membrane</keyword>
<dbReference type="Pfam" id="PF07885">
    <property type="entry name" value="Ion_trans_2"/>
    <property type="match status" value="1"/>
</dbReference>
<dbReference type="PROSITE" id="PS51201">
    <property type="entry name" value="RCK_N"/>
    <property type="match status" value="1"/>
</dbReference>
<dbReference type="SUPFAM" id="SSF51735">
    <property type="entry name" value="NAD(P)-binding Rossmann-fold domains"/>
    <property type="match status" value="1"/>
</dbReference>
<dbReference type="InterPro" id="IPR050721">
    <property type="entry name" value="Trk_Ktr_HKT_K-transport"/>
</dbReference>
<feature type="domain" description="RCK N-terminal" evidence="3">
    <location>
        <begin position="126"/>
        <end position="225"/>
    </location>
</feature>
<dbReference type="Pfam" id="PF02254">
    <property type="entry name" value="TrkA_N"/>
    <property type="match status" value="1"/>
</dbReference>
<feature type="transmembrane region" description="Helical" evidence="2">
    <location>
        <begin position="26"/>
        <end position="47"/>
    </location>
</feature>
<dbReference type="OrthoDB" id="9785285at2"/>
<comment type="subcellular location">
    <subcellularLocation>
        <location evidence="1">Cell membrane</location>
        <topology evidence="1">Multi-pass membrane protein</topology>
    </subcellularLocation>
</comment>
<comment type="caution">
    <text evidence="4">The sequence shown here is derived from an EMBL/GenBank/DDBJ whole genome shotgun (WGS) entry which is preliminary data.</text>
</comment>
<evidence type="ECO:0000313" key="5">
    <source>
        <dbReference type="Proteomes" id="UP000381693"/>
    </source>
</evidence>
<evidence type="ECO:0000256" key="2">
    <source>
        <dbReference type="SAM" id="Phobius"/>
    </source>
</evidence>
<evidence type="ECO:0000313" key="4">
    <source>
        <dbReference type="EMBL" id="VVM06531.1"/>
    </source>
</evidence>
<dbReference type="Gene3D" id="3.40.50.720">
    <property type="entry name" value="NAD(P)-binding Rossmann-like Domain"/>
    <property type="match status" value="1"/>
</dbReference>
<proteinExistence type="predicted"/>
<dbReference type="InterPro" id="IPR013099">
    <property type="entry name" value="K_chnl_dom"/>
</dbReference>
<dbReference type="GO" id="GO:0006813">
    <property type="term" value="P:potassium ion transport"/>
    <property type="evidence" value="ECO:0007669"/>
    <property type="project" value="InterPro"/>
</dbReference>